<dbReference type="EMBL" id="SPHZ02000011">
    <property type="protein sequence ID" value="KAF0893780.1"/>
    <property type="molecule type" value="Genomic_DNA"/>
</dbReference>
<sequence length="119" mass="13355">MQRVRDLTGGLQPVGRVRLSASWFTGEGVHRRQVGEKAVDSVRGFDLRCVGLGRPTRRHRDPIEPSARSRTSDEVDNVVTWQRPGRKDGIGRIGLRKRRGEDDGDWGGAERNPGAEQRE</sequence>
<dbReference type="AlphaFoldDB" id="A0A6G1C0R7"/>
<protein>
    <submittedName>
        <fullName evidence="2">Uncharacterized protein</fullName>
    </submittedName>
</protein>
<dbReference type="Proteomes" id="UP000479710">
    <property type="component" value="Unassembled WGS sequence"/>
</dbReference>
<reference evidence="2 3" key="1">
    <citation type="submission" date="2019-11" db="EMBL/GenBank/DDBJ databases">
        <title>Whole genome sequence of Oryza granulata.</title>
        <authorList>
            <person name="Li W."/>
        </authorList>
    </citation>
    <scope>NUCLEOTIDE SEQUENCE [LARGE SCALE GENOMIC DNA]</scope>
    <source>
        <strain evidence="3">cv. Menghai</strain>
        <tissue evidence="2">Leaf</tissue>
    </source>
</reference>
<evidence type="ECO:0000313" key="2">
    <source>
        <dbReference type="EMBL" id="KAF0893780.1"/>
    </source>
</evidence>
<accession>A0A6G1C0R7</accession>
<comment type="caution">
    <text evidence="2">The sequence shown here is derived from an EMBL/GenBank/DDBJ whole genome shotgun (WGS) entry which is preliminary data.</text>
</comment>
<name>A0A6G1C0R7_9ORYZ</name>
<evidence type="ECO:0000256" key="1">
    <source>
        <dbReference type="SAM" id="MobiDB-lite"/>
    </source>
</evidence>
<evidence type="ECO:0000313" key="3">
    <source>
        <dbReference type="Proteomes" id="UP000479710"/>
    </source>
</evidence>
<organism evidence="2 3">
    <name type="scientific">Oryza meyeriana var. granulata</name>
    <dbReference type="NCBI Taxonomy" id="110450"/>
    <lineage>
        <taxon>Eukaryota</taxon>
        <taxon>Viridiplantae</taxon>
        <taxon>Streptophyta</taxon>
        <taxon>Embryophyta</taxon>
        <taxon>Tracheophyta</taxon>
        <taxon>Spermatophyta</taxon>
        <taxon>Magnoliopsida</taxon>
        <taxon>Liliopsida</taxon>
        <taxon>Poales</taxon>
        <taxon>Poaceae</taxon>
        <taxon>BOP clade</taxon>
        <taxon>Oryzoideae</taxon>
        <taxon>Oryzeae</taxon>
        <taxon>Oryzinae</taxon>
        <taxon>Oryza</taxon>
        <taxon>Oryza meyeriana</taxon>
    </lineage>
</organism>
<feature type="region of interest" description="Disordered" evidence="1">
    <location>
        <begin position="53"/>
        <end position="119"/>
    </location>
</feature>
<keyword evidence="3" id="KW-1185">Reference proteome</keyword>
<gene>
    <name evidence="2" type="ORF">E2562_029674</name>
</gene>
<proteinExistence type="predicted"/>